<proteinExistence type="predicted"/>
<evidence type="ECO:0000313" key="1">
    <source>
        <dbReference type="EMBL" id="EFN71809.1"/>
    </source>
</evidence>
<protein>
    <submittedName>
        <fullName evidence="1">Uncharacterized protein</fullName>
    </submittedName>
</protein>
<sequence length="90" mass="9781">MIDDNLKQKLISANTQSVRKRYVVELIAWQPEVSTEAATLCHTAASDARGSRCLSQMSASNVIGEIITGVQAGSAWIFVISIDREEDADV</sequence>
<dbReference type="InParanoid" id="E2A443"/>
<dbReference type="Proteomes" id="UP000000311">
    <property type="component" value="Unassembled WGS sequence"/>
</dbReference>
<name>E2A443_CAMFO</name>
<keyword evidence="2" id="KW-1185">Reference proteome</keyword>
<dbReference type="AlphaFoldDB" id="E2A443"/>
<dbReference type="EMBL" id="GL436526">
    <property type="protein sequence ID" value="EFN71809.1"/>
    <property type="molecule type" value="Genomic_DNA"/>
</dbReference>
<reference evidence="1 2" key="1">
    <citation type="journal article" date="2010" name="Science">
        <title>Genomic comparison of the ants Camponotus floridanus and Harpegnathos saltator.</title>
        <authorList>
            <person name="Bonasio R."/>
            <person name="Zhang G."/>
            <person name="Ye C."/>
            <person name="Mutti N.S."/>
            <person name="Fang X."/>
            <person name="Qin N."/>
            <person name="Donahue G."/>
            <person name="Yang P."/>
            <person name="Li Q."/>
            <person name="Li C."/>
            <person name="Zhang P."/>
            <person name="Huang Z."/>
            <person name="Berger S.L."/>
            <person name="Reinberg D."/>
            <person name="Wang J."/>
            <person name="Liebig J."/>
        </authorList>
    </citation>
    <scope>NUCLEOTIDE SEQUENCE [LARGE SCALE GENOMIC DNA]</scope>
    <source>
        <strain evidence="2">C129</strain>
    </source>
</reference>
<accession>E2A443</accession>
<evidence type="ECO:0000313" key="2">
    <source>
        <dbReference type="Proteomes" id="UP000000311"/>
    </source>
</evidence>
<organism evidence="2">
    <name type="scientific">Camponotus floridanus</name>
    <name type="common">Florida carpenter ant</name>
    <dbReference type="NCBI Taxonomy" id="104421"/>
    <lineage>
        <taxon>Eukaryota</taxon>
        <taxon>Metazoa</taxon>
        <taxon>Ecdysozoa</taxon>
        <taxon>Arthropoda</taxon>
        <taxon>Hexapoda</taxon>
        <taxon>Insecta</taxon>
        <taxon>Pterygota</taxon>
        <taxon>Neoptera</taxon>
        <taxon>Endopterygota</taxon>
        <taxon>Hymenoptera</taxon>
        <taxon>Apocrita</taxon>
        <taxon>Aculeata</taxon>
        <taxon>Formicoidea</taxon>
        <taxon>Formicidae</taxon>
        <taxon>Formicinae</taxon>
        <taxon>Camponotus</taxon>
    </lineage>
</organism>
<gene>
    <name evidence="1" type="ORF">EAG_07560</name>
</gene>